<proteinExistence type="predicted"/>
<name>A0ABX7FFZ5_9RHOB</name>
<evidence type="ECO:0000313" key="2">
    <source>
        <dbReference type="EMBL" id="QRF68589.1"/>
    </source>
</evidence>
<accession>A0ABX7FFZ5</accession>
<dbReference type="Pfam" id="PF13439">
    <property type="entry name" value="Glyco_transf_4"/>
    <property type="match status" value="1"/>
</dbReference>
<dbReference type="Gene3D" id="3.40.50.2000">
    <property type="entry name" value="Glycogen Phosphorylase B"/>
    <property type="match status" value="2"/>
</dbReference>
<dbReference type="InterPro" id="IPR028098">
    <property type="entry name" value="Glyco_trans_4-like_N"/>
</dbReference>
<dbReference type="CDD" id="cd03801">
    <property type="entry name" value="GT4_PimA-like"/>
    <property type="match status" value="1"/>
</dbReference>
<keyword evidence="3" id="KW-1185">Reference proteome</keyword>
<feature type="domain" description="Glycosyltransferase subfamily 4-like N-terminal" evidence="1">
    <location>
        <begin position="26"/>
        <end position="189"/>
    </location>
</feature>
<dbReference type="PANTHER" id="PTHR12526:SF637">
    <property type="entry name" value="GLYCOSYLTRANSFERASE EPSF-RELATED"/>
    <property type="match status" value="1"/>
</dbReference>
<dbReference type="SUPFAM" id="SSF53756">
    <property type="entry name" value="UDP-Glycosyltransferase/glycogen phosphorylase"/>
    <property type="match status" value="1"/>
</dbReference>
<reference evidence="2 3" key="1">
    <citation type="submission" date="2019-12" db="EMBL/GenBank/DDBJ databases">
        <title>Complete Genome Sequence of a Quorum-Sensing Bacterium,Rhodobacteraceae bacterium C31, Isolated from a marine microalgae symbiotic bacteria.</title>
        <authorList>
            <person name="Zhang Y."/>
        </authorList>
    </citation>
    <scope>NUCLEOTIDE SEQUENCE [LARGE SCALE GENOMIC DNA]</scope>
    <source>
        <strain evidence="2 3">C31</strain>
    </source>
</reference>
<protein>
    <submittedName>
        <fullName evidence="2">Glycosyltransferase</fullName>
    </submittedName>
</protein>
<dbReference type="Proteomes" id="UP000596387">
    <property type="component" value="Chromosome"/>
</dbReference>
<dbReference type="Pfam" id="PF13692">
    <property type="entry name" value="Glyco_trans_1_4"/>
    <property type="match status" value="1"/>
</dbReference>
<gene>
    <name evidence="2" type="ORF">GQA70_18610</name>
</gene>
<dbReference type="PANTHER" id="PTHR12526">
    <property type="entry name" value="GLYCOSYLTRANSFERASE"/>
    <property type="match status" value="1"/>
</dbReference>
<evidence type="ECO:0000313" key="3">
    <source>
        <dbReference type="Proteomes" id="UP000596387"/>
    </source>
</evidence>
<evidence type="ECO:0000259" key="1">
    <source>
        <dbReference type="Pfam" id="PF13439"/>
    </source>
</evidence>
<organism evidence="2 3">
    <name type="scientific">Ponticoccus alexandrii</name>
    <dbReference type="NCBI Taxonomy" id="1943633"/>
    <lineage>
        <taxon>Bacteria</taxon>
        <taxon>Pseudomonadati</taxon>
        <taxon>Pseudomonadota</taxon>
        <taxon>Alphaproteobacteria</taxon>
        <taxon>Rhodobacterales</taxon>
        <taxon>Roseobacteraceae</taxon>
        <taxon>Ponticoccus</taxon>
    </lineage>
</organism>
<dbReference type="EMBL" id="CP047166">
    <property type="protein sequence ID" value="QRF68589.1"/>
    <property type="molecule type" value="Genomic_DNA"/>
</dbReference>
<sequence>MRIAYLCDLSPLDRNLYSGGNARMFDALQRHAGEVTILPQHWGAAEPLRRGIESLPERWTIRLRWRAHFALRRVIGRAAGQALRDGRFDVVFGAYSLPAFSGVPVPETVVSAFTSDAVQTVYRLSEIGQQFDRAGGFGSALDGWVERRERAALHRADLLLWPSDWLSDAVTERYGTDPARAHVLPWGANIAPPPPPAPRALAPDKPVRLLVIGRDWWAKGGPVAFDCMTALRDSGIDARLTVIGCTPPDFHRSEHVTVHPQLNKAVPDELRTFEAAIAEAHFLVQPSYESYGFAFCEASAMGLPALCLRVGGVPVRDGVNGHALPIGANPADFAALIRRYLEDAPAYAALCASARREYEDRLNWDAWGKGTAALLRRAVAQKRGRALA</sequence>